<organism evidence="1 2">
    <name type="scientific">Gordonia phage Lilbeanie</name>
    <dbReference type="NCBI Taxonomy" id="2794947"/>
    <lineage>
        <taxon>Viruses</taxon>
        <taxon>Duplodnaviria</taxon>
        <taxon>Heunggongvirae</taxon>
        <taxon>Uroviricota</taxon>
        <taxon>Caudoviricetes</taxon>
        <taxon>Stackebrandtviridae</taxon>
        <taxon>Lilbeanievirus</taxon>
        <taxon>Lilbeanievirus lilbeanie</taxon>
    </lineage>
</organism>
<evidence type="ECO:0000313" key="2">
    <source>
        <dbReference type="Proteomes" id="UP000594820"/>
    </source>
</evidence>
<keyword evidence="2" id="KW-1185">Reference proteome</keyword>
<dbReference type="RefSeq" id="YP_010002628.1">
    <property type="nucleotide sequence ID" value="NC_053246.1"/>
</dbReference>
<protein>
    <submittedName>
        <fullName evidence="1">Uncharacterized protein</fullName>
    </submittedName>
</protein>
<sequence length="92" mass="10580">MKIVGIPQIETIVVVDVEDAPDIKAPSYLSSIQPDRIELRYYTTSVRADLTGRVRLKSGEIGSRVVTQRIWDVEKRDDMPTWLLELIEELRP</sequence>
<dbReference type="Proteomes" id="UP000594820">
    <property type="component" value="Segment"/>
</dbReference>
<accession>A0A7T1NWI5</accession>
<dbReference type="EMBL" id="MW314850">
    <property type="protein sequence ID" value="QPO17145.1"/>
    <property type="molecule type" value="Genomic_DNA"/>
</dbReference>
<evidence type="ECO:0000313" key="1">
    <source>
        <dbReference type="EMBL" id="QPO17145.1"/>
    </source>
</evidence>
<proteinExistence type="predicted"/>
<gene>
    <name evidence="1" type="primary">67</name>
    <name evidence="1" type="ORF">SEA_LILBEANIE_67</name>
</gene>
<dbReference type="GeneID" id="63027179"/>
<reference evidence="1 2" key="1">
    <citation type="submission" date="2020-12" db="EMBL/GenBank/DDBJ databases">
        <authorList>
            <person name="Mahalingham V.A."/>
            <person name="Abad L.A."/>
            <person name="Dennis E.A."/>
            <person name="Alston T.C."/>
            <person name="Buckley J.R."/>
            <person name="Cao N.T."/>
            <person name="Cole K.B."/>
            <person name="Davis H.C."/>
            <person name="Fisher D.E."/>
            <person name="Jennings A.R."/>
            <person name="Litwin A.R."/>
            <person name="McCartney J.B."/>
            <person name="Mitchell K.E."/>
            <person name="Nasser J.B."/>
            <person name="Paudel P."/>
            <person name="Richoux S.A."/>
            <person name="Sisung K.L."/>
            <person name="Smith M.L."/>
            <person name="Sonnier C.R."/>
            <person name="Underwood K.G."/>
            <person name="Hunter C.W."/>
            <person name="Gottschalck B.A."/>
            <person name="Wiggina Z.F."/>
            <person name="Spears T.J."/>
            <person name="Hancock A.M."/>
            <person name="Gissendanner C.R."/>
            <person name="Findley A.M."/>
            <person name="Garlena R.A."/>
            <person name="Russell D.A."/>
            <person name="Jacobs-Sera D."/>
            <person name="Hatfull G.F."/>
        </authorList>
    </citation>
    <scope>NUCLEOTIDE SEQUENCE [LARGE SCALE GENOMIC DNA]</scope>
</reference>
<dbReference type="KEGG" id="vg:63027179"/>
<name>A0A7T1NWI5_9CAUD</name>